<sequence length="54" mass="6007">MISSQCWELKSKSFGNNKEYFFLSAISSLNFGQKKGINPVHPRSIQISSTGLLS</sequence>
<dbReference type="AlphaFoldDB" id="W1IBR4"/>
<gene>
    <name evidence="1" type="ORF">BN849_0126380</name>
</gene>
<evidence type="ECO:0000313" key="1">
    <source>
        <dbReference type="EMBL" id="CDL73294.1"/>
    </source>
</evidence>
<proteinExistence type="predicted"/>
<name>W1IBR4_FUSPS</name>
<reference evidence="1" key="1">
    <citation type="submission" date="2013-05" db="EMBL/GenBank/DDBJ databases">
        <title>Draft genome sequences of six wheat associated Fusarium spp. isolates.</title>
        <authorList>
            <person name="Moolhuijzen P.M."/>
            <person name="Manners J.M."/>
            <person name="Wilcox S."/>
            <person name="Bellgard M.I."/>
            <person name="Gardiner D.M."/>
        </authorList>
    </citation>
    <scope>NUCLEOTIDE SEQUENCE</scope>
    <source>
        <strain evidence="1">CS5834</strain>
    </source>
</reference>
<accession>W1IBR4</accession>
<dbReference type="EMBL" id="CBMF010001386">
    <property type="protein sequence ID" value="CDL73294.1"/>
    <property type="molecule type" value="Genomic_DNA"/>
</dbReference>
<dbReference type="EMBL" id="HG317732">
    <property type="protein sequence ID" value="CDX48232.1"/>
    <property type="molecule type" value="Genomic_DNA"/>
</dbReference>
<organism evidence="1">
    <name type="scientific">Fusarium pseudograminearum CS5834</name>
    <dbReference type="NCBI Taxonomy" id="1318459"/>
    <lineage>
        <taxon>Eukaryota</taxon>
        <taxon>Fungi</taxon>
        <taxon>Dikarya</taxon>
        <taxon>Ascomycota</taxon>
        <taxon>Pezizomycotina</taxon>
        <taxon>Sordariomycetes</taxon>
        <taxon>Hypocreomycetidae</taxon>
        <taxon>Hypocreales</taxon>
        <taxon>Nectriaceae</taxon>
        <taxon>Fusarium</taxon>
    </lineage>
</organism>
<protein>
    <submittedName>
        <fullName evidence="1">Unclassified</fullName>
    </submittedName>
</protein>